<dbReference type="GO" id="GO:0006351">
    <property type="term" value="P:DNA-templated transcription"/>
    <property type="evidence" value="ECO:0007669"/>
    <property type="project" value="TreeGrafter"/>
</dbReference>
<sequence>MDRFVSMSVFVRVVERGSFAAAAEGSGMTATMVGNHIRALEDRLGARLLNRTTRRQSLTDTGRGYYEQCISILAQLQAAEGDARDIRARPRGRLRVSVPVMYGTFKLAPAMSDYLESNPEVHVELALTDRFVDLADEGFEVAIRVGALRDPNLIARSLAPSRLIVCASPAYLSRHGTPATPKDLERHHCLAIGFAGGPERNWRFTLADGSEQTVRVPGRLDISGGGMALGEAALAGLGIILQPELLVEQDIAAGKLIRLLADTPAPVYPVHLVYLPERKLTAKLASFIAFVVARFGPETE</sequence>
<dbReference type="GO" id="GO:0043565">
    <property type="term" value="F:sequence-specific DNA binding"/>
    <property type="evidence" value="ECO:0007669"/>
    <property type="project" value="TreeGrafter"/>
</dbReference>
<name>A0A0J1CRF9_9BURK</name>
<dbReference type="Gene3D" id="3.40.190.290">
    <property type="match status" value="1"/>
</dbReference>
<dbReference type="FunFam" id="3.40.190.290:FF:000001">
    <property type="entry name" value="Transcriptional regulator, LysR family"/>
    <property type="match status" value="1"/>
</dbReference>
<dbReference type="Pfam" id="PF00126">
    <property type="entry name" value="HTH_1"/>
    <property type="match status" value="1"/>
</dbReference>
<dbReference type="PANTHER" id="PTHR30537">
    <property type="entry name" value="HTH-TYPE TRANSCRIPTIONAL REGULATOR"/>
    <property type="match status" value="1"/>
</dbReference>
<organism evidence="6 7">
    <name type="scientific">Caballeronia mineralivorans PML1(12)</name>
    <dbReference type="NCBI Taxonomy" id="908627"/>
    <lineage>
        <taxon>Bacteria</taxon>
        <taxon>Pseudomonadati</taxon>
        <taxon>Pseudomonadota</taxon>
        <taxon>Betaproteobacteria</taxon>
        <taxon>Burkholderiales</taxon>
        <taxon>Burkholderiaceae</taxon>
        <taxon>Caballeronia</taxon>
    </lineage>
</organism>
<keyword evidence="2" id="KW-0805">Transcription regulation</keyword>
<gene>
    <name evidence="6" type="ORF">EOS_26560</name>
</gene>
<dbReference type="InterPro" id="IPR036390">
    <property type="entry name" value="WH_DNA-bd_sf"/>
</dbReference>
<dbReference type="InterPro" id="IPR005119">
    <property type="entry name" value="LysR_subst-bd"/>
</dbReference>
<comment type="similarity">
    <text evidence="1">Belongs to the LysR transcriptional regulatory family.</text>
</comment>
<proteinExistence type="inferred from homology"/>
<keyword evidence="3" id="KW-0238">DNA-binding</keyword>
<comment type="caution">
    <text evidence="6">The sequence shown here is derived from an EMBL/GenBank/DDBJ whole genome shotgun (WGS) entry which is preliminary data.</text>
</comment>
<dbReference type="FunFam" id="1.10.10.10:FF:000001">
    <property type="entry name" value="LysR family transcriptional regulator"/>
    <property type="match status" value="1"/>
</dbReference>
<evidence type="ECO:0000256" key="3">
    <source>
        <dbReference type="ARBA" id="ARBA00023125"/>
    </source>
</evidence>
<evidence type="ECO:0000313" key="6">
    <source>
        <dbReference type="EMBL" id="KLU23225.1"/>
    </source>
</evidence>
<dbReference type="GO" id="GO:0003700">
    <property type="term" value="F:DNA-binding transcription factor activity"/>
    <property type="evidence" value="ECO:0007669"/>
    <property type="project" value="InterPro"/>
</dbReference>
<keyword evidence="4" id="KW-0804">Transcription</keyword>
<keyword evidence="7" id="KW-1185">Reference proteome</keyword>
<evidence type="ECO:0000259" key="5">
    <source>
        <dbReference type="PROSITE" id="PS50931"/>
    </source>
</evidence>
<dbReference type="AlphaFoldDB" id="A0A0J1CRF9"/>
<dbReference type="RefSeq" id="WP_047895167.1">
    <property type="nucleotide sequence ID" value="NZ_AEJF01000158.1"/>
</dbReference>
<dbReference type="Pfam" id="PF03466">
    <property type="entry name" value="LysR_substrate"/>
    <property type="match status" value="1"/>
</dbReference>
<dbReference type="OrthoDB" id="9026421at2"/>
<dbReference type="PANTHER" id="PTHR30537:SF5">
    <property type="entry name" value="HTH-TYPE TRANSCRIPTIONAL ACTIVATOR TTDR-RELATED"/>
    <property type="match status" value="1"/>
</dbReference>
<dbReference type="Gene3D" id="1.10.10.10">
    <property type="entry name" value="Winged helix-like DNA-binding domain superfamily/Winged helix DNA-binding domain"/>
    <property type="match status" value="1"/>
</dbReference>
<dbReference type="SUPFAM" id="SSF53850">
    <property type="entry name" value="Periplasmic binding protein-like II"/>
    <property type="match status" value="1"/>
</dbReference>
<evidence type="ECO:0000256" key="4">
    <source>
        <dbReference type="ARBA" id="ARBA00023163"/>
    </source>
</evidence>
<accession>A0A0J1CRF9</accession>
<feature type="domain" description="HTH lysR-type" evidence="5">
    <location>
        <begin position="1"/>
        <end position="59"/>
    </location>
</feature>
<dbReference type="EMBL" id="AEJF01000158">
    <property type="protein sequence ID" value="KLU23225.1"/>
    <property type="molecule type" value="Genomic_DNA"/>
</dbReference>
<reference evidence="6 7" key="1">
    <citation type="journal article" date="2015" name="Genome Announc.">
        <title>Draft Genome Sequence of Burkholderia sp. Strain PML1(12), an Ectomycorrhizosphere-Inhabiting Bacterium with Effective Mineral-Weathering Ability.</title>
        <authorList>
            <person name="Uroz S."/>
            <person name="Oger P."/>
        </authorList>
    </citation>
    <scope>NUCLEOTIDE SEQUENCE [LARGE SCALE GENOMIC DNA]</scope>
    <source>
        <strain evidence="7">PML1(12)</strain>
    </source>
</reference>
<evidence type="ECO:0000256" key="2">
    <source>
        <dbReference type="ARBA" id="ARBA00023015"/>
    </source>
</evidence>
<dbReference type="InterPro" id="IPR036388">
    <property type="entry name" value="WH-like_DNA-bd_sf"/>
</dbReference>
<dbReference type="InterPro" id="IPR000847">
    <property type="entry name" value="LysR_HTH_N"/>
</dbReference>
<evidence type="ECO:0000313" key="7">
    <source>
        <dbReference type="Proteomes" id="UP000035963"/>
    </source>
</evidence>
<dbReference type="PROSITE" id="PS50931">
    <property type="entry name" value="HTH_LYSR"/>
    <property type="match status" value="1"/>
</dbReference>
<dbReference type="Proteomes" id="UP000035963">
    <property type="component" value="Unassembled WGS sequence"/>
</dbReference>
<evidence type="ECO:0000256" key="1">
    <source>
        <dbReference type="ARBA" id="ARBA00009437"/>
    </source>
</evidence>
<protein>
    <submittedName>
        <fullName evidence="6">LysR family transcriptional regulator</fullName>
    </submittedName>
</protein>
<dbReference type="SUPFAM" id="SSF46785">
    <property type="entry name" value="Winged helix' DNA-binding domain"/>
    <property type="match status" value="1"/>
</dbReference>
<dbReference type="PATRIC" id="fig|908627.4.peg.5927"/>
<dbReference type="InterPro" id="IPR058163">
    <property type="entry name" value="LysR-type_TF_proteobact-type"/>
</dbReference>